<dbReference type="PROSITE" id="PS50902">
    <property type="entry name" value="FLAVODOXIN_LIKE"/>
    <property type="match status" value="1"/>
</dbReference>
<dbReference type="EMBL" id="JAPDOD010000040">
    <property type="protein sequence ID" value="MDA0165016.1"/>
    <property type="molecule type" value="Genomic_DNA"/>
</dbReference>
<protein>
    <recommendedName>
        <fullName evidence="1">Flavodoxin-like domain-containing protein</fullName>
    </recommendedName>
</protein>
<dbReference type="Pfam" id="PF12724">
    <property type="entry name" value="Flavodoxin_5"/>
    <property type="match status" value="1"/>
</dbReference>
<dbReference type="PANTHER" id="PTHR38030">
    <property type="entry name" value="PROTOPORPHYRINOGEN IX DEHYDROGENASE [MENAQUINONE]"/>
    <property type="match status" value="1"/>
</dbReference>
<dbReference type="SUPFAM" id="SSF52218">
    <property type="entry name" value="Flavoproteins"/>
    <property type="match status" value="1"/>
</dbReference>
<dbReference type="AlphaFoldDB" id="A0A9X3S6C7"/>
<evidence type="ECO:0000313" key="3">
    <source>
        <dbReference type="Proteomes" id="UP001149140"/>
    </source>
</evidence>
<dbReference type="InterPro" id="IPR029039">
    <property type="entry name" value="Flavoprotein-like_sf"/>
</dbReference>
<evidence type="ECO:0000313" key="2">
    <source>
        <dbReference type="EMBL" id="MDA0165016.1"/>
    </source>
</evidence>
<name>A0A9X3S6C7_9ACTN</name>
<dbReference type="GO" id="GO:0070819">
    <property type="term" value="F:menaquinone-dependent protoporphyrinogen oxidase activity"/>
    <property type="evidence" value="ECO:0007669"/>
    <property type="project" value="TreeGrafter"/>
</dbReference>
<dbReference type="GO" id="GO:0010181">
    <property type="term" value="F:FMN binding"/>
    <property type="evidence" value="ECO:0007669"/>
    <property type="project" value="InterPro"/>
</dbReference>
<proteinExistence type="predicted"/>
<reference evidence="2" key="1">
    <citation type="submission" date="2022-10" db="EMBL/GenBank/DDBJ databases">
        <title>The WGS of Solirubrobacter ginsenosidimutans DSM 21036.</title>
        <authorList>
            <person name="Jiang Z."/>
        </authorList>
    </citation>
    <scope>NUCLEOTIDE SEQUENCE</scope>
    <source>
        <strain evidence="2">DSM 21036</strain>
    </source>
</reference>
<dbReference type="Proteomes" id="UP001149140">
    <property type="component" value="Unassembled WGS sequence"/>
</dbReference>
<dbReference type="RefSeq" id="WP_270044270.1">
    <property type="nucleotide sequence ID" value="NZ_JAPDOD010000040.1"/>
</dbReference>
<feature type="domain" description="Flavodoxin-like" evidence="1">
    <location>
        <begin position="4"/>
        <end position="150"/>
    </location>
</feature>
<sequence>MSRVLVTFGSKHGATAEIAEMVAETLRARGLDVDCVDAGDVERIDGYDAVILGSAVYMRRWRREARQFIHHFSAELEQRPFWVFSSGPVGDPKKDNPAWLEPGRTIRELERLGVREHVVFGGRSTSSGIPAQFRDRRDWEEIRSWARKIAASMPVTA</sequence>
<dbReference type="Gene3D" id="3.40.50.360">
    <property type="match status" value="1"/>
</dbReference>
<dbReference type="InterPro" id="IPR026816">
    <property type="entry name" value="Flavodoxin_dom"/>
</dbReference>
<dbReference type="InterPro" id="IPR008254">
    <property type="entry name" value="Flavodoxin/NO_synth"/>
</dbReference>
<organism evidence="2 3">
    <name type="scientific">Solirubrobacter ginsenosidimutans</name>
    <dbReference type="NCBI Taxonomy" id="490573"/>
    <lineage>
        <taxon>Bacteria</taxon>
        <taxon>Bacillati</taxon>
        <taxon>Actinomycetota</taxon>
        <taxon>Thermoleophilia</taxon>
        <taxon>Solirubrobacterales</taxon>
        <taxon>Solirubrobacteraceae</taxon>
        <taxon>Solirubrobacter</taxon>
    </lineage>
</organism>
<gene>
    <name evidence="2" type="ORF">OM076_32405</name>
</gene>
<dbReference type="PANTHER" id="PTHR38030:SF2">
    <property type="entry name" value="PROTOPORPHYRINOGEN IX DEHYDROGENASE [QUINONE]"/>
    <property type="match status" value="1"/>
</dbReference>
<keyword evidence="3" id="KW-1185">Reference proteome</keyword>
<evidence type="ECO:0000259" key="1">
    <source>
        <dbReference type="PROSITE" id="PS50902"/>
    </source>
</evidence>
<dbReference type="GO" id="GO:0006783">
    <property type="term" value="P:heme biosynthetic process"/>
    <property type="evidence" value="ECO:0007669"/>
    <property type="project" value="TreeGrafter"/>
</dbReference>
<comment type="caution">
    <text evidence="2">The sequence shown here is derived from an EMBL/GenBank/DDBJ whole genome shotgun (WGS) entry which is preliminary data.</text>
</comment>
<dbReference type="InterPro" id="IPR052200">
    <property type="entry name" value="Protoporphyrinogen_IX_DH"/>
</dbReference>
<accession>A0A9X3S6C7</accession>